<protein>
    <submittedName>
        <fullName evidence="8">Solute carrier family 35 member A5</fullName>
    </submittedName>
</protein>
<dbReference type="EMBL" id="AFYH01047100">
    <property type="status" value="NOT_ANNOTATED_CDS"/>
    <property type="molecule type" value="Genomic_DNA"/>
</dbReference>
<dbReference type="Pfam" id="PF04142">
    <property type="entry name" value="Nuc_sug_transp"/>
    <property type="match status" value="1"/>
</dbReference>
<keyword evidence="3 7" id="KW-0812">Transmembrane</keyword>
<dbReference type="InParanoid" id="H3BAL6"/>
<keyword evidence="2" id="KW-0813">Transport</keyword>
<dbReference type="PANTHER" id="PTHR10231">
    <property type="entry name" value="NUCLEOTIDE-SUGAR TRANSMEMBRANE TRANSPORTER"/>
    <property type="match status" value="1"/>
</dbReference>
<feature type="transmembrane region" description="Helical" evidence="7">
    <location>
        <begin position="185"/>
        <end position="208"/>
    </location>
</feature>
<feature type="transmembrane region" description="Helical" evidence="7">
    <location>
        <begin position="229"/>
        <end position="247"/>
    </location>
</feature>
<dbReference type="Ensembl" id="ENSLACT00000019070.1">
    <property type="protein sequence ID" value="ENSLACP00000018937.1"/>
    <property type="gene ID" value="ENSLACG00000016660.1"/>
</dbReference>
<feature type="transmembrane region" description="Helical" evidence="7">
    <location>
        <begin position="57"/>
        <end position="80"/>
    </location>
</feature>
<dbReference type="HOGENOM" id="CLU_044353_0_0_1"/>
<dbReference type="eggNOG" id="KOG2234">
    <property type="taxonomic scope" value="Eukaryota"/>
</dbReference>
<gene>
    <name evidence="8" type="primary">SLC35A5</name>
</gene>
<keyword evidence="2" id="KW-0762">Sugar transport</keyword>
<comment type="subcellular location">
    <subcellularLocation>
        <location evidence="1">Membrane</location>
        <topology evidence="1">Multi-pass membrane protein</topology>
    </subcellularLocation>
</comment>
<dbReference type="InterPro" id="IPR007271">
    <property type="entry name" value="Nuc_sug_transpt"/>
</dbReference>
<feature type="transmembrane region" description="Helical" evidence="7">
    <location>
        <begin position="12"/>
        <end position="36"/>
    </location>
</feature>
<sequence length="383" mass="43297">LLQFTGNKYDYLPATVNVCAEAVKLLFSLVMALRVMMKEGRSYKDCVCSSWKDVFSYLKWSMPAFLYFLDNLIVFSILSYLQPVNIYIYINIFLFARIVLILAALKRRLSGVQWASLLILFLSIVALTAGTGGTHQVVAAHGFHHNALFTASNSCANFSSSQENGNSTGDPVPSLKWNADVLNNLHLSFGHLLLVMQCFISSMANIYTEKIFKEGEQLTENIFIQNSKLYLFGVGFNGLSLVLYPRYRAQLLHCGFFYGHNTYSLLLIFITAFFGLSVAFILKFRDNMFHVLTAQLTTVVIIIVSICLFHFQPSLDFFLEAPVVLLSIFIYNASKARDPDYVLQQERLKLINGETLERSSGDGEELERLTKPNSDTETEEDSF</sequence>
<feature type="transmembrane region" description="Helical" evidence="7">
    <location>
        <begin position="117"/>
        <end position="138"/>
    </location>
</feature>
<evidence type="ECO:0000313" key="9">
    <source>
        <dbReference type="Proteomes" id="UP000008672"/>
    </source>
</evidence>
<evidence type="ECO:0000256" key="3">
    <source>
        <dbReference type="ARBA" id="ARBA00022692"/>
    </source>
</evidence>
<keyword evidence="5 7" id="KW-0472">Membrane</keyword>
<accession>H3BAL6</accession>
<dbReference type="NCBIfam" id="TIGR00803">
    <property type="entry name" value="nst"/>
    <property type="match status" value="1"/>
</dbReference>
<reference evidence="8" key="2">
    <citation type="submission" date="2025-08" db="UniProtKB">
        <authorList>
            <consortium name="Ensembl"/>
        </authorList>
    </citation>
    <scope>IDENTIFICATION</scope>
</reference>
<dbReference type="FunCoup" id="H3BAL6">
    <property type="interactions" value="1182"/>
</dbReference>
<dbReference type="Proteomes" id="UP000008672">
    <property type="component" value="Unassembled WGS sequence"/>
</dbReference>
<dbReference type="GeneTree" id="ENSGT00950000182827"/>
<evidence type="ECO:0000256" key="1">
    <source>
        <dbReference type="ARBA" id="ARBA00004141"/>
    </source>
</evidence>
<dbReference type="Bgee" id="ENSLACG00000016660">
    <property type="expression patterns" value="Expressed in muscle tissue and 5 other cell types or tissues"/>
</dbReference>
<dbReference type="GO" id="GO:0015165">
    <property type="term" value="F:pyrimidine nucleotide-sugar transmembrane transporter activity"/>
    <property type="evidence" value="ECO:0007669"/>
    <property type="project" value="InterPro"/>
</dbReference>
<feature type="transmembrane region" description="Helical" evidence="7">
    <location>
        <begin position="317"/>
        <end position="334"/>
    </location>
</feature>
<keyword evidence="9" id="KW-1185">Reference proteome</keyword>
<feature type="transmembrane region" description="Helical" evidence="7">
    <location>
        <begin position="289"/>
        <end position="311"/>
    </location>
</feature>
<evidence type="ECO:0000313" key="8">
    <source>
        <dbReference type="Ensembl" id="ENSLACP00000018937.1"/>
    </source>
</evidence>
<proteinExistence type="predicted"/>
<dbReference type="OMA" id="SCLKWAV"/>
<evidence type="ECO:0000256" key="5">
    <source>
        <dbReference type="ARBA" id="ARBA00023136"/>
    </source>
</evidence>
<name>H3BAL6_LATCH</name>
<dbReference type="PIRSF" id="PIRSF005799">
    <property type="entry name" value="UDP-gal_transpt"/>
    <property type="match status" value="1"/>
</dbReference>
<dbReference type="EMBL" id="AFYH01047101">
    <property type="status" value="NOT_ANNOTATED_CDS"/>
    <property type="molecule type" value="Genomic_DNA"/>
</dbReference>
<dbReference type="GO" id="GO:0000139">
    <property type="term" value="C:Golgi membrane"/>
    <property type="evidence" value="ECO:0007669"/>
    <property type="project" value="UniProtKB-SubCell"/>
</dbReference>
<feature type="region of interest" description="Disordered" evidence="6">
    <location>
        <begin position="356"/>
        <end position="383"/>
    </location>
</feature>
<feature type="compositionally biased region" description="Basic and acidic residues" evidence="6">
    <location>
        <begin position="356"/>
        <end position="370"/>
    </location>
</feature>
<reference evidence="8" key="3">
    <citation type="submission" date="2025-09" db="UniProtKB">
        <authorList>
            <consortium name="Ensembl"/>
        </authorList>
    </citation>
    <scope>IDENTIFICATION</scope>
</reference>
<dbReference type="EMBL" id="AFYH01047098">
    <property type="status" value="NOT_ANNOTATED_CDS"/>
    <property type="molecule type" value="Genomic_DNA"/>
</dbReference>
<evidence type="ECO:0000256" key="7">
    <source>
        <dbReference type="SAM" id="Phobius"/>
    </source>
</evidence>
<dbReference type="AlphaFoldDB" id="H3BAL6"/>
<evidence type="ECO:0000256" key="2">
    <source>
        <dbReference type="ARBA" id="ARBA00022597"/>
    </source>
</evidence>
<feature type="transmembrane region" description="Helical" evidence="7">
    <location>
        <begin position="86"/>
        <end position="105"/>
    </location>
</feature>
<dbReference type="STRING" id="7897.ENSLACP00000018937"/>
<evidence type="ECO:0000256" key="4">
    <source>
        <dbReference type="ARBA" id="ARBA00022989"/>
    </source>
</evidence>
<feature type="transmembrane region" description="Helical" evidence="7">
    <location>
        <begin position="262"/>
        <end position="282"/>
    </location>
</feature>
<evidence type="ECO:0000256" key="6">
    <source>
        <dbReference type="SAM" id="MobiDB-lite"/>
    </source>
</evidence>
<reference evidence="9" key="1">
    <citation type="submission" date="2011-08" db="EMBL/GenBank/DDBJ databases">
        <title>The draft genome of Latimeria chalumnae.</title>
        <authorList>
            <person name="Di Palma F."/>
            <person name="Alfoldi J."/>
            <person name="Johnson J."/>
            <person name="Berlin A."/>
            <person name="Gnerre S."/>
            <person name="Jaffe D."/>
            <person name="MacCallum I."/>
            <person name="Young S."/>
            <person name="Walker B.J."/>
            <person name="Lander E."/>
            <person name="Lindblad-Toh K."/>
        </authorList>
    </citation>
    <scope>NUCLEOTIDE SEQUENCE [LARGE SCALE GENOMIC DNA]</scope>
    <source>
        <strain evidence="9">Wild caught</strain>
    </source>
</reference>
<keyword evidence="4 7" id="KW-1133">Transmembrane helix</keyword>
<organism evidence="8 9">
    <name type="scientific">Latimeria chalumnae</name>
    <name type="common">Coelacanth</name>
    <dbReference type="NCBI Taxonomy" id="7897"/>
    <lineage>
        <taxon>Eukaryota</taxon>
        <taxon>Metazoa</taxon>
        <taxon>Chordata</taxon>
        <taxon>Craniata</taxon>
        <taxon>Vertebrata</taxon>
        <taxon>Euteleostomi</taxon>
        <taxon>Coelacanthiformes</taxon>
        <taxon>Coelacanthidae</taxon>
        <taxon>Latimeria</taxon>
    </lineage>
</organism>
<dbReference type="EMBL" id="AFYH01047099">
    <property type="status" value="NOT_ANNOTATED_CDS"/>
    <property type="molecule type" value="Genomic_DNA"/>
</dbReference>